<dbReference type="SMART" id="SM00388">
    <property type="entry name" value="HisKA"/>
    <property type="match status" value="1"/>
</dbReference>
<dbReference type="Pfam" id="PF02518">
    <property type="entry name" value="HATPase_c"/>
    <property type="match status" value="1"/>
</dbReference>
<gene>
    <name evidence="11" type="ORF">DWB78_15810</name>
    <name evidence="12" type="ORF">SAMN05216278_3224</name>
</gene>
<evidence type="ECO:0000256" key="6">
    <source>
        <dbReference type="SAM" id="Coils"/>
    </source>
</evidence>
<feature type="compositionally biased region" description="Basic and acidic residues" evidence="7">
    <location>
        <begin position="30"/>
        <end position="54"/>
    </location>
</feature>
<feature type="domain" description="PAC" evidence="10">
    <location>
        <begin position="287"/>
        <end position="339"/>
    </location>
</feature>
<dbReference type="PROSITE" id="PS50113">
    <property type="entry name" value="PAC"/>
    <property type="match status" value="2"/>
</dbReference>
<dbReference type="InterPro" id="IPR013656">
    <property type="entry name" value="PAS_4"/>
</dbReference>
<feature type="domain" description="Histidine kinase" evidence="8">
    <location>
        <begin position="471"/>
        <end position="684"/>
    </location>
</feature>
<dbReference type="PRINTS" id="PR00344">
    <property type="entry name" value="BCTRLSENSOR"/>
</dbReference>
<dbReference type="OrthoDB" id="106630at2157"/>
<dbReference type="Pfam" id="PF08448">
    <property type="entry name" value="PAS_4"/>
    <property type="match status" value="2"/>
</dbReference>
<evidence type="ECO:0000256" key="4">
    <source>
        <dbReference type="ARBA" id="ARBA00022679"/>
    </source>
</evidence>
<dbReference type="InterPro" id="IPR036890">
    <property type="entry name" value="HATPase_C_sf"/>
</dbReference>
<dbReference type="FunFam" id="3.30.565.10:FF:000006">
    <property type="entry name" value="Sensor histidine kinase WalK"/>
    <property type="match status" value="1"/>
</dbReference>
<feature type="compositionally biased region" description="Polar residues" evidence="7">
    <location>
        <begin position="674"/>
        <end position="685"/>
    </location>
</feature>
<dbReference type="PROSITE" id="PS50109">
    <property type="entry name" value="HIS_KIN"/>
    <property type="match status" value="1"/>
</dbReference>
<dbReference type="Gene3D" id="3.30.565.10">
    <property type="entry name" value="Histidine kinase-like ATPase, C-terminal domain"/>
    <property type="match status" value="1"/>
</dbReference>
<keyword evidence="14" id="KW-1185">Reference proteome</keyword>
<dbReference type="EMBL" id="FNKQ01000004">
    <property type="protein sequence ID" value="SDR00590.1"/>
    <property type="molecule type" value="Genomic_DNA"/>
</dbReference>
<dbReference type="RefSeq" id="WP_092538728.1">
    <property type="nucleotide sequence ID" value="NZ_FNKQ01000004.1"/>
</dbReference>
<evidence type="ECO:0000313" key="11">
    <source>
        <dbReference type="EMBL" id="RDI70091.1"/>
    </source>
</evidence>
<dbReference type="Pfam" id="PF13426">
    <property type="entry name" value="PAS_9"/>
    <property type="match status" value="1"/>
</dbReference>
<evidence type="ECO:0000256" key="5">
    <source>
        <dbReference type="ARBA" id="ARBA00022777"/>
    </source>
</evidence>
<dbReference type="InterPro" id="IPR000700">
    <property type="entry name" value="PAS-assoc_C"/>
</dbReference>
<dbReference type="EMBL" id="QQST01000002">
    <property type="protein sequence ID" value="RDI70091.1"/>
    <property type="molecule type" value="Genomic_DNA"/>
</dbReference>
<feature type="domain" description="PAS" evidence="9">
    <location>
        <begin position="344"/>
        <end position="414"/>
    </location>
</feature>
<dbReference type="PROSITE" id="PS50112">
    <property type="entry name" value="PAS"/>
    <property type="match status" value="3"/>
</dbReference>
<proteinExistence type="predicted"/>
<reference evidence="11 14" key="3">
    <citation type="submission" date="2018-07" db="EMBL/GenBank/DDBJ databases">
        <title>Genome sequence of extremly halophilic archaeon Halopelagius longus strain BC12-B1.</title>
        <authorList>
            <person name="Zhang X."/>
        </authorList>
    </citation>
    <scope>NUCLEOTIDE SEQUENCE [LARGE SCALE GENOMIC DNA]</scope>
    <source>
        <strain evidence="11 14">BC12-B1</strain>
    </source>
</reference>
<feature type="region of interest" description="Disordered" evidence="7">
    <location>
        <begin position="1"/>
        <end position="54"/>
    </location>
</feature>
<evidence type="ECO:0000313" key="14">
    <source>
        <dbReference type="Proteomes" id="UP000255421"/>
    </source>
</evidence>
<dbReference type="SMART" id="SM00091">
    <property type="entry name" value="PAS"/>
    <property type="match status" value="3"/>
</dbReference>
<dbReference type="SMART" id="SM00387">
    <property type="entry name" value="HATPase_c"/>
    <property type="match status" value="1"/>
</dbReference>
<dbReference type="PANTHER" id="PTHR43304:SF1">
    <property type="entry name" value="PAC DOMAIN-CONTAINING PROTEIN"/>
    <property type="match status" value="1"/>
</dbReference>
<dbReference type="Pfam" id="PF00512">
    <property type="entry name" value="HisKA"/>
    <property type="match status" value="1"/>
</dbReference>
<organism evidence="12 13">
    <name type="scientific">Halopelagius longus</name>
    <dbReference type="NCBI Taxonomy" id="1236180"/>
    <lineage>
        <taxon>Archaea</taxon>
        <taxon>Methanobacteriati</taxon>
        <taxon>Methanobacteriota</taxon>
        <taxon>Stenosarchaea group</taxon>
        <taxon>Halobacteria</taxon>
        <taxon>Halobacteriales</taxon>
        <taxon>Haloferacaceae</taxon>
    </lineage>
</organism>
<feature type="domain" description="PAS" evidence="9">
    <location>
        <begin position="209"/>
        <end position="263"/>
    </location>
</feature>
<feature type="domain" description="PAS" evidence="9">
    <location>
        <begin position="97"/>
        <end position="154"/>
    </location>
</feature>
<dbReference type="Gene3D" id="1.10.287.130">
    <property type="match status" value="1"/>
</dbReference>
<dbReference type="InterPro" id="IPR036097">
    <property type="entry name" value="HisK_dim/P_sf"/>
</dbReference>
<reference evidence="13" key="1">
    <citation type="submission" date="2016-10" db="EMBL/GenBank/DDBJ databases">
        <authorList>
            <person name="Varghese N."/>
            <person name="Submissions S."/>
        </authorList>
    </citation>
    <scope>NUCLEOTIDE SEQUENCE [LARGE SCALE GENOMIC DNA]</scope>
    <source>
        <strain evidence="13">CGMCC 1.12397</strain>
    </source>
</reference>
<evidence type="ECO:0000256" key="7">
    <source>
        <dbReference type="SAM" id="MobiDB-lite"/>
    </source>
</evidence>
<dbReference type="InterPro" id="IPR000014">
    <property type="entry name" value="PAS"/>
</dbReference>
<dbReference type="CDD" id="cd00130">
    <property type="entry name" value="PAS"/>
    <property type="match status" value="3"/>
</dbReference>
<dbReference type="NCBIfam" id="TIGR00229">
    <property type="entry name" value="sensory_box"/>
    <property type="match status" value="3"/>
</dbReference>
<evidence type="ECO:0000256" key="2">
    <source>
        <dbReference type="ARBA" id="ARBA00012438"/>
    </source>
</evidence>
<comment type="catalytic activity">
    <reaction evidence="1">
        <text>ATP + protein L-histidine = ADP + protein N-phospho-L-histidine.</text>
        <dbReference type="EC" id="2.7.13.3"/>
    </reaction>
</comment>
<dbReference type="Proteomes" id="UP000199289">
    <property type="component" value="Unassembled WGS sequence"/>
</dbReference>
<dbReference type="Gene3D" id="3.30.450.20">
    <property type="entry name" value="PAS domain"/>
    <property type="match status" value="3"/>
</dbReference>
<reference evidence="12" key="2">
    <citation type="submission" date="2016-10" db="EMBL/GenBank/DDBJ databases">
        <authorList>
            <person name="de Groot N.N."/>
        </authorList>
    </citation>
    <scope>NUCLEOTIDE SEQUENCE [LARGE SCALE GENOMIC DNA]</scope>
    <source>
        <strain evidence="12">CGMCC 1.12397</strain>
    </source>
</reference>
<dbReference type="PANTHER" id="PTHR43304">
    <property type="entry name" value="PHYTOCHROME-LIKE PROTEIN CPH1"/>
    <property type="match status" value="1"/>
</dbReference>
<evidence type="ECO:0000259" key="10">
    <source>
        <dbReference type="PROSITE" id="PS50113"/>
    </source>
</evidence>
<dbReference type="SUPFAM" id="SSF55874">
    <property type="entry name" value="ATPase domain of HSP90 chaperone/DNA topoisomerase II/histidine kinase"/>
    <property type="match status" value="1"/>
</dbReference>
<accession>A0A1H1FIA0</accession>
<dbReference type="InterPro" id="IPR003594">
    <property type="entry name" value="HATPase_dom"/>
</dbReference>
<feature type="coiled-coil region" evidence="6">
    <location>
        <begin position="327"/>
        <end position="354"/>
    </location>
</feature>
<dbReference type="AlphaFoldDB" id="A0A1H1FIA0"/>
<dbReference type="InterPro" id="IPR035965">
    <property type="entry name" value="PAS-like_dom_sf"/>
</dbReference>
<keyword evidence="5" id="KW-0418">Kinase</keyword>
<feature type="region of interest" description="Disordered" evidence="7">
    <location>
        <begin position="665"/>
        <end position="685"/>
    </location>
</feature>
<feature type="domain" description="PAC" evidence="10">
    <location>
        <begin position="156"/>
        <end position="208"/>
    </location>
</feature>
<keyword evidence="6" id="KW-0175">Coiled coil</keyword>
<sequence>MNSGSTSDVTRGDVERLFSNADEPYTTSEVAERLKCPERSAERALETSADRGEVRTKEVVDGTRIWWRPPDEAESDDQQSELREFGAFVRAVKDYAIFMLNPDGTVASWNEGARRIKGYSEDEIVGRHFSTFYTEEDTESGVPETNLDAAAREGHIEDEGWRVRQDGTRFWANVVITAIRDVDSTLQGFTKVTRDMTEQREFELQLRRERDLTEQILETAPVSICVLDSNREFVRANQQALDLLGADQPSVEGSSIESKNLYDGAGNLVPNDERPWTRVIDTGQPVYDFHCRSDWTEGDRRWLSINVVPLEGMVGDDNGVVVAIEDITAQKERERQLEERKSELETELSEILGRISDAFFALDDEWRFTHLNERAAELFGLSQSGFVGRSFWEEFPERSDGRLWEEFCEAMETQAPVNFELYDERLEAWLEYNVYPSKSGLSIYIHDITERKEYQRKLEESNERLEQFAYASSHDLQEPLRMVSSYLRLIENRYGDELDEEGREFLEFAVDGADRMRDMIRSLLKYSRVETRGEPLEPVDLNDVLDEVRNDLERAITESDAVVTAETLPTVKGDDSQLRQVFQNLLENAIEYSGDEPPRVHVAAERSGERWEISVTDEGIGIDSEDEDRVFEVFQRLHTREEYDGTGIGLALCERIVERHGGEISLDSAPGEGSTFSFTLPSTNE</sequence>
<evidence type="ECO:0000256" key="3">
    <source>
        <dbReference type="ARBA" id="ARBA00022553"/>
    </source>
</evidence>
<dbReference type="Proteomes" id="UP000255421">
    <property type="component" value="Unassembled WGS sequence"/>
</dbReference>
<dbReference type="SUPFAM" id="SSF55785">
    <property type="entry name" value="PYP-like sensor domain (PAS domain)"/>
    <property type="match status" value="3"/>
</dbReference>
<dbReference type="InterPro" id="IPR005467">
    <property type="entry name" value="His_kinase_dom"/>
</dbReference>
<evidence type="ECO:0000256" key="1">
    <source>
        <dbReference type="ARBA" id="ARBA00000085"/>
    </source>
</evidence>
<dbReference type="InterPro" id="IPR003661">
    <property type="entry name" value="HisK_dim/P_dom"/>
</dbReference>
<dbReference type="SUPFAM" id="SSF47384">
    <property type="entry name" value="Homodimeric domain of signal transducing histidine kinase"/>
    <property type="match status" value="1"/>
</dbReference>
<evidence type="ECO:0000313" key="12">
    <source>
        <dbReference type="EMBL" id="SDR00590.1"/>
    </source>
</evidence>
<name>A0A1H1FIA0_9EURY</name>
<dbReference type="EC" id="2.7.13.3" evidence="2"/>
<keyword evidence="3" id="KW-0597">Phosphoprotein</keyword>
<evidence type="ECO:0000313" key="13">
    <source>
        <dbReference type="Proteomes" id="UP000199289"/>
    </source>
</evidence>
<dbReference type="InterPro" id="IPR052162">
    <property type="entry name" value="Sensor_kinase/Photoreceptor"/>
</dbReference>
<dbReference type="CDD" id="cd00082">
    <property type="entry name" value="HisKA"/>
    <property type="match status" value="1"/>
</dbReference>
<evidence type="ECO:0000259" key="9">
    <source>
        <dbReference type="PROSITE" id="PS50112"/>
    </source>
</evidence>
<evidence type="ECO:0000259" key="8">
    <source>
        <dbReference type="PROSITE" id="PS50109"/>
    </source>
</evidence>
<protein>
    <recommendedName>
        <fullName evidence="2">histidine kinase</fullName>
        <ecNumber evidence="2">2.7.13.3</ecNumber>
    </recommendedName>
</protein>
<dbReference type="GO" id="GO:0000155">
    <property type="term" value="F:phosphorelay sensor kinase activity"/>
    <property type="evidence" value="ECO:0007669"/>
    <property type="project" value="InterPro"/>
</dbReference>
<keyword evidence="4" id="KW-0808">Transferase</keyword>
<dbReference type="InterPro" id="IPR004358">
    <property type="entry name" value="Sig_transdc_His_kin-like_C"/>
</dbReference>